<accession>A0A4D6T880</accession>
<evidence type="ECO:0000256" key="1">
    <source>
        <dbReference type="SAM" id="MobiDB-lite"/>
    </source>
</evidence>
<feature type="region of interest" description="Disordered" evidence="1">
    <location>
        <begin position="28"/>
        <end position="56"/>
    </location>
</feature>
<gene>
    <name evidence="2" type="primary">34</name>
    <name evidence="2" type="ORF">SEA_AKONI_34</name>
</gene>
<proteinExistence type="predicted"/>
<dbReference type="RefSeq" id="YP_009845415.1">
    <property type="nucleotide sequence ID" value="NC_048761.1"/>
</dbReference>
<dbReference type="EMBL" id="MK757449">
    <property type="protein sequence ID" value="QCG78320.1"/>
    <property type="molecule type" value="Genomic_DNA"/>
</dbReference>
<name>A0A4D6T880_9CAUD</name>
<dbReference type="Proteomes" id="UP000298784">
    <property type="component" value="Segment"/>
</dbReference>
<sequence>MDPVEALRQIFQQINDLSGGGLDMLDEALGGGGAGGGGAAPEGEEVPAPPGATGAE</sequence>
<evidence type="ECO:0000313" key="3">
    <source>
        <dbReference type="Proteomes" id="UP000298784"/>
    </source>
</evidence>
<reference evidence="2 3" key="1">
    <citation type="submission" date="2019-04" db="EMBL/GenBank/DDBJ databases">
        <authorList>
            <person name="Fakhre F."/>
            <person name="Gonzalez R.M."/>
            <person name="Howells E.K."/>
            <person name="Otero L.A."/>
            <person name="Pegoraro K.N."/>
            <person name="Robichaux K.C."/>
            <person name="Rodier A."/>
            <person name="Sadowski C.L."/>
            <person name="Carter V.P."/>
            <person name="Gray A.D."/>
            <person name="Klein G.C."/>
            <person name="Lebosada C."/>
            <person name="Miklaszewski C.M."/>
            <person name="Sutton S.N."/>
            <person name="Pollenz R.S."/>
            <person name="Garlena R.A."/>
            <person name="Russell D.A."/>
            <person name="Pope W.H."/>
            <person name="Jacobs-Sera D."/>
            <person name="Hatfull G.F."/>
        </authorList>
    </citation>
    <scope>NUCLEOTIDE SEQUENCE [LARGE SCALE GENOMIC DNA]</scope>
</reference>
<feature type="compositionally biased region" description="Gly residues" evidence="1">
    <location>
        <begin position="29"/>
        <end position="40"/>
    </location>
</feature>
<keyword evidence="3" id="KW-1185">Reference proteome</keyword>
<evidence type="ECO:0000313" key="2">
    <source>
        <dbReference type="EMBL" id="QCG78320.1"/>
    </source>
</evidence>
<dbReference type="KEGG" id="vg:55615773"/>
<protein>
    <submittedName>
        <fullName evidence="2">Uncharacterized protein</fullName>
    </submittedName>
</protein>
<dbReference type="GeneID" id="55615773"/>
<organism evidence="2 3">
    <name type="scientific">Microbacterium phage Akoni</name>
    <dbReference type="NCBI Taxonomy" id="2565510"/>
    <lineage>
        <taxon>Viruses</taxon>
        <taxon>Duplodnaviria</taxon>
        <taxon>Heunggongvirae</taxon>
        <taxon>Uroviricota</taxon>
        <taxon>Caudoviricetes</taxon>
        <taxon>Eekayvirinae</taxon>
        <taxon>Akonivirus</taxon>
        <taxon>Akonivirus akoni</taxon>
    </lineage>
</organism>